<keyword evidence="1" id="KW-0812">Transmembrane</keyword>
<gene>
    <name evidence="2" type="ORF">SAMN05216463_103203</name>
</gene>
<feature type="transmembrane region" description="Helical" evidence="1">
    <location>
        <begin position="94"/>
        <end position="110"/>
    </location>
</feature>
<evidence type="ECO:0000313" key="2">
    <source>
        <dbReference type="EMBL" id="SHK44430.1"/>
    </source>
</evidence>
<evidence type="ECO:0000256" key="1">
    <source>
        <dbReference type="SAM" id="Phobius"/>
    </source>
</evidence>
<dbReference type="GO" id="GO:0008233">
    <property type="term" value="F:peptidase activity"/>
    <property type="evidence" value="ECO:0007669"/>
    <property type="project" value="InterPro"/>
</dbReference>
<dbReference type="RefSeq" id="WP_073205216.1">
    <property type="nucleotide sequence ID" value="NZ_FRBD01000003.1"/>
</dbReference>
<organism evidence="2 3">
    <name type="scientific">Xylanibacter ruminicola</name>
    <name type="common">Prevotella ruminicola</name>
    <dbReference type="NCBI Taxonomy" id="839"/>
    <lineage>
        <taxon>Bacteria</taxon>
        <taxon>Pseudomonadati</taxon>
        <taxon>Bacteroidota</taxon>
        <taxon>Bacteroidia</taxon>
        <taxon>Bacteroidales</taxon>
        <taxon>Prevotellaceae</taxon>
        <taxon>Xylanibacter</taxon>
    </lineage>
</organism>
<dbReference type="InterPro" id="IPR026898">
    <property type="entry name" value="PrsW"/>
</dbReference>
<dbReference type="PANTHER" id="PTHR36844:SF1">
    <property type="entry name" value="PROTEASE PRSW"/>
    <property type="match status" value="1"/>
</dbReference>
<accession>A0A1M6SIE3</accession>
<reference evidence="2 3" key="1">
    <citation type="submission" date="2016-11" db="EMBL/GenBank/DDBJ databases">
        <authorList>
            <person name="Jaros S."/>
            <person name="Januszkiewicz K."/>
            <person name="Wedrychowicz H."/>
        </authorList>
    </citation>
    <scope>NUCLEOTIDE SEQUENCE [LARGE SCALE GENOMIC DNA]</scope>
    <source>
        <strain evidence="2 3">KHT3</strain>
    </source>
</reference>
<evidence type="ECO:0000313" key="3">
    <source>
        <dbReference type="Proteomes" id="UP000184130"/>
    </source>
</evidence>
<keyword evidence="1" id="KW-1133">Transmembrane helix</keyword>
<name>A0A1M6SIE3_XYLRU</name>
<feature type="transmembrane region" description="Helical" evidence="1">
    <location>
        <begin position="215"/>
        <end position="234"/>
    </location>
</feature>
<dbReference type="Proteomes" id="UP000184130">
    <property type="component" value="Unassembled WGS sequence"/>
</dbReference>
<feature type="transmembrane region" description="Helical" evidence="1">
    <location>
        <begin position="254"/>
        <end position="277"/>
    </location>
</feature>
<dbReference type="Pfam" id="PF13367">
    <property type="entry name" value="PrsW-protease"/>
    <property type="match status" value="1"/>
</dbReference>
<keyword evidence="1" id="KW-0472">Membrane</keyword>
<feature type="transmembrane region" description="Helical" evidence="1">
    <location>
        <begin position="116"/>
        <end position="135"/>
    </location>
</feature>
<feature type="transmembrane region" description="Helical" evidence="1">
    <location>
        <begin position="312"/>
        <end position="331"/>
    </location>
</feature>
<feature type="transmembrane region" description="Helical" evidence="1">
    <location>
        <begin position="289"/>
        <end position="306"/>
    </location>
</feature>
<protein>
    <submittedName>
        <fullName evidence="2">Membrane proteinase PrsW, cleaves anti-sigma factor RsiW, M82 family</fullName>
    </submittedName>
</protein>
<sequence>MNIYIIRNNQRYGPYDEQTLLSYVNDGQILKQDRAIDTNSNQEYTVGFYLKKLGLKPHVKNKGNIFTQLSAIGSELIFPKTALFSKQFMSDQRFLILALVGLLPMVIMNIPLGGLFLFYEVSLYFSIIWGLFFYASFKTPQVKLKTTLAVFFITQICVFIVWDIFGLPALNPFYALCNASFPISLGGFTLGVGITEELAKMVPLLIILKKADEPLIPQTMVFYGLMSGIAFGVYEGVQYQVTVNAEQQYDISFFLNIARLTSLPFLHACWCGIAGYFLSFSELYPKYRWGLRVLALFIPALIHGLYDSIANYPIIPLILVFFGLMLLTIYLKQGINYQSKLRK</sequence>
<feature type="transmembrane region" description="Helical" evidence="1">
    <location>
        <begin position="147"/>
        <end position="167"/>
    </location>
</feature>
<proteinExistence type="predicted"/>
<dbReference type="OrthoDB" id="5504276at2"/>
<dbReference type="PANTHER" id="PTHR36844">
    <property type="entry name" value="PROTEASE PRSW"/>
    <property type="match status" value="1"/>
</dbReference>
<dbReference type="AlphaFoldDB" id="A0A1M6SIE3"/>
<dbReference type="EMBL" id="FRBD01000003">
    <property type="protein sequence ID" value="SHK44430.1"/>
    <property type="molecule type" value="Genomic_DNA"/>
</dbReference>